<evidence type="ECO:0000313" key="2">
    <source>
        <dbReference type="EMBL" id="KEI72662.1"/>
    </source>
</evidence>
<feature type="compositionally biased region" description="Basic and acidic residues" evidence="1">
    <location>
        <begin position="24"/>
        <end position="39"/>
    </location>
</feature>
<protein>
    <submittedName>
        <fullName evidence="2">Uncharacterized protein</fullName>
    </submittedName>
</protein>
<dbReference type="Proteomes" id="UP000027997">
    <property type="component" value="Unassembled WGS sequence"/>
</dbReference>
<comment type="caution">
    <text evidence="2">The sequence shown here is derived from an EMBL/GenBank/DDBJ whole genome shotgun (WGS) entry which is preliminary data.</text>
</comment>
<accession>A0A081KET6</accession>
<evidence type="ECO:0000256" key="1">
    <source>
        <dbReference type="SAM" id="MobiDB-lite"/>
    </source>
</evidence>
<reference evidence="2 3" key="1">
    <citation type="submission" date="2014-06" db="EMBL/GenBank/DDBJ databases">
        <title>Whole Genome Sequences of Three Symbiotic Endozoicomonas Bacteria.</title>
        <authorList>
            <person name="Neave M.J."/>
            <person name="Apprill A."/>
            <person name="Voolstra C.R."/>
        </authorList>
    </citation>
    <scope>NUCLEOTIDE SEQUENCE [LARGE SCALE GENOMIC DNA]</scope>
    <source>
        <strain evidence="2 3">DSM 22380</strain>
    </source>
</reference>
<name>A0A081KET6_9GAMM</name>
<feature type="compositionally biased region" description="Basic residues" evidence="1">
    <location>
        <begin position="1137"/>
        <end position="1152"/>
    </location>
</feature>
<proteinExistence type="predicted"/>
<sequence>MDSLSGQLPVSQYEASSHDVTNQSRKESKSGKRKPEYTHGHRSLSITPESVDVLTVNVTPDPGEKLPSLPLGAPARDRQVRRHFSPEVLAPRSKKLQSDEEMCRNADAFGELYEEITGLIRDYTRLFEQVSVSCIGLVYKVEPPDTLTCFKKLQGLIREYEKRLIESFPSIRARGVSDIKFQDVCKEWGLAEAFSQDVRLLKDFGGKQAIERCYWQGMRLSTSLIGFMCKRMKANFSFSENIHAMPNLMRPDFAPHLYVNWILDNLELLKTYYQVACASERLSDIDSAQIQSIYDDAILNGSVIMKEVCDLLKFTHRNRCDVDFFKLLTANDKVLIEWLDSLDLQDFGSASFARENSRRLFYTIIGYCLVGDLKQACLCLERMVKVLPFGAIEKGDIFLLVLHLTYLCDILFRHNTENLSKDLLRVSGFENLIIIAQRICEQANIIDKFGGQILPDDLHYDSVKLIQCMGDTVKAIRKSLEFEEKKINDAVMDLIHKEELEKKNELEARLKRQRKTVKKSGAPVKETGVKTPEVDATEIKVNEETEEFSLHPDICSAINLYLAKVPFHEVEHRLETLLAHGSQLEIALAQYALADMLRDKILSAVEHCESYLPTIEEFKNMIVQDTLPVLGLDFLFCEAMRVYARASEPVSRDLNHLQSIASQFNSRCSDEGELLHDIADKMIELHDQLADLTTRGEKVAEDCKLLDKLYTLRGGVLRKRGLTASKDTVRAIGLKDASNSLRTNSDQIERACSSLRALRSWEVCHRAQQILDVEAQSSLVFSGESSLNLPSTIIDNTMEAMPFRESLHPDGLESIGPSSQPVEISDVSTDETLSVKWGESGSIINLPSDHSGQGNAELEQVIASIDCQKMIPDLSVPDLPEFGAMADSTASGNEHGGMQESSDRHSLVSKKTIPQPVICVSEGVECESKEGLASGNTFGVFEKGKSDTATIVNLQKGDANVAQRFHELSLDLIPDLIKQQLVKMCKPEELKAFLDQIDDLKNLKTDLRFWHPASDAVEHPAKVLAEALKQPVLIVSRKESAVFYPANPAMNISGSIVRNAEEPPAFAVQINIEDDDHDPQYSDVDELDKPDSPIMFGHALPDSLVKASCHSFKEKGLRENLKAEEVSLAEKTTHVAGKGKKARQRQKQKNKKALVSNKAKEPVGTDVKPYELESKFNRYVKKFLEKGCLRSGKQLPPWFDVSLWFDRYNHRQIFSLDDIDAFSSLWSNAFESYDYKDLKFDLMVYAEALELTIKAELDHDEVFIFKPGMTVEKVQAGMSLHHPHIELVRVKREWFASHNHYWDSCA</sequence>
<feature type="region of interest" description="Disordered" evidence="1">
    <location>
        <begin position="887"/>
        <end position="907"/>
    </location>
</feature>
<feature type="region of interest" description="Disordered" evidence="1">
    <location>
        <begin position="1"/>
        <end position="82"/>
    </location>
</feature>
<dbReference type="STRING" id="305900.GV64_19725"/>
<gene>
    <name evidence="2" type="ORF">GV64_19725</name>
</gene>
<feature type="compositionally biased region" description="Polar residues" evidence="1">
    <location>
        <begin position="1"/>
        <end position="23"/>
    </location>
</feature>
<dbReference type="EMBL" id="JOJP01000001">
    <property type="protein sequence ID" value="KEI72662.1"/>
    <property type="molecule type" value="Genomic_DNA"/>
</dbReference>
<keyword evidence="3" id="KW-1185">Reference proteome</keyword>
<evidence type="ECO:0000313" key="3">
    <source>
        <dbReference type="Proteomes" id="UP000027997"/>
    </source>
</evidence>
<organism evidence="2 3">
    <name type="scientific">Endozoicomonas elysicola</name>
    <dbReference type="NCBI Taxonomy" id="305900"/>
    <lineage>
        <taxon>Bacteria</taxon>
        <taxon>Pseudomonadati</taxon>
        <taxon>Pseudomonadota</taxon>
        <taxon>Gammaproteobacteria</taxon>
        <taxon>Oceanospirillales</taxon>
        <taxon>Endozoicomonadaceae</taxon>
        <taxon>Endozoicomonas</taxon>
    </lineage>
</organism>
<dbReference type="RefSeq" id="WP_020581316.1">
    <property type="nucleotide sequence ID" value="NZ_JOJP01000001.1"/>
</dbReference>
<feature type="region of interest" description="Disordered" evidence="1">
    <location>
        <begin position="1134"/>
        <end position="1160"/>
    </location>
</feature>